<dbReference type="EMBL" id="FQZG01000020">
    <property type="protein sequence ID" value="SHI94490.1"/>
    <property type="molecule type" value="Genomic_DNA"/>
</dbReference>
<dbReference type="SUPFAM" id="SSF51658">
    <property type="entry name" value="Xylose isomerase-like"/>
    <property type="match status" value="1"/>
</dbReference>
<dbReference type="STRING" id="1123357.SAMN02745244_01394"/>
<dbReference type="PANTHER" id="PTHR12110:SF41">
    <property type="entry name" value="INOSOSE DEHYDRATASE"/>
    <property type="match status" value="1"/>
</dbReference>
<keyword evidence="3" id="KW-1185">Reference proteome</keyword>
<gene>
    <name evidence="2" type="ORF">SAMN02745244_01394</name>
</gene>
<dbReference type="Gene3D" id="3.20.20.150">
    <property type="entry name" value="Divalent-metal-dependent TIM barrel enzymes"/>
    <property type="match status" value="1"/>
</dbReference>
<accession>A0A1M6F9Y7</accession>
<reference evidence="2 3" key="1">
    <citation type="submission" date="2016-11" db="EMBL/GenBank/DDBJ databases">
        <authorList>
            <person name="Jaros S."/>
            <person name="Januszkiewicz K."/>
            <person name="Wedrychowicz H."/>
        </authorList>
    </citation>
    <scope>NUCLEOTIDE SEQUENCE [LARGE SCALE GENOMIC DNA]</scope>
    <source>
        <strain evidence="2 3">DSM 12906</strain>
    </source>
</reference>
<evidence type="ECO:0000259" key="1">
    <source>
        <dbReference type="Pfam" id="PF01261"/>
    </source>
</evidence>
<name>A0A1M6F9Y7_9ACTN</name>
<organism evidence="2 3">
    <name type="scientific">Tessaracoccus bendigoensis DSM 12906</name>
    <dbReference type="NCBI Taxonomy" id="1123357"/>
    <lineage>
        <taxon>Bacteria</taxon>
        <taxon>Bacillati</taxon>
        <taxon>Actinomycetota</taxon>
        <taxon>Actinomycetes</taxon>
        <taxon>Propionibacteriales</taxon>
        <taxon>Propionibacteriaceae</taxon>
        <taxon>Tessaracoccus</taxon>
    </lineage>
</organism>
<dbReference type="OrthoDB" id="104997at2"/>
<dbReference type="InterPro" id="IPR050312">
    <property type="entry name" value="IolE/XylAMocC-like"/>
</dbReference>
<dbReference type="InterPro" id="IPR036237">
    <property type="entry name" value="Xyl_isomerase-like_sf"/>
</dbReference>
<protein>
    <submittedName>
        <fullName evidence="2">2-keto-myo-inositol dehydratase</fullName>
    </submittedName>
</protein>
<proteinExistence type="predicted"/>
<sequence length="293" mass="32501">MERVAGAPISWGVCEMPGWGPMLDPRRVLREMTSLGLNAIEQGSPGFFPDDVGELREILDEFGVSVIADFVPLPLHDTAQKAWALEKAERMAERLKSLGATTFVTCAIKDPQWGDPHRMDEAELKVMADSLNRLEDICGEHGLVHTLHPHLSSMVEVAEDVKRVADACDVKWTVDTGHLMLGGYDPMQFTKDLGDRVSHAHLKDVNLALAEKVISREMSLLEATEKDIFLPFGQGDVPIADIVEHLESSGYRGWYVLERDTTLIGPEPIEGEGPVNDLRICVEYMLSHFPSGF</sequence>
<dbReference type="Proteomes" id="UP000184512">
    <property type="component" value="Unassembled WGS sequence"/>
</dbReference>
<evidence type="ECO:0000313" key="3">
    <source>
        <dbReference type="Proteomes" id="UP000184512"/>
    </source>
</evidence>
<dbReference type="AlphaFoldDB" id="A0A1M6F9Y7"/>
<feature type="domain" description="Xylose isomerase-like TIM barrel" evidence="1">
    <location>
        <begin position="31"/>
        <end position="260"/>
    </location>
</feature>
<dbReference type="PANTHER" id="PTHR12110">
    <property type="entry name" value="HYDROXYPYRUVATE ISOMERASE"/>
    <property type="match status" value="1"/>
</dbReference>
<evidence type="ECO:0000313" key="2">
    <source>
        <dbReference type="EMBL" id="SHI94490.1"/>
    </source>
</evidence>
<dbReference type="InterPro" id="IPR013022">
    <property type="entry name" value="Xyl_isomerase-like_TIM-brl"/>
</dbReference>
<dbReference type="Pfam" id="PF01261">
    <property type="entry name" value="AP_endonuc_2"/>
    <property type="match status" value="1"/>
</dbReference>
<dbReference type="RefSeq" id="WP_073186818.1">
    <property type="nucleotide sequence ID" value="NZ_FQZG01000020.1"/>
</dbReference>